<dbReference type="EMBL" id="JAAXOT010000022">
    <property type="protein sequence ID" value="NKY60392.1"/>
    <property type="molecule type" value="Genomic_DNA"/>
</dbReference>
<evidence type="ECO:0000313" key="2">
    <source>
        <dbReference type="EMBL" id="NKY60392.1"/>
    </source>
</evidence>
<comment type="caution">
    <text evidence="2">The sequence shown here is derived from an EMBL/GenBank/DDBJ whole genome shotgun (WGS) entry which is preliminary data.</text>
</comment>
<dbReference type="Proteomes" id="UP000570678">
    <property type="component" value="Unassembled WGS sequence"/>
</dbReference>
<organism evidence="2 3">
    <name type="scientific">Nocardia flavorosea</name>
    <dbReference type="NCBI Taxonomy" id="53429"/>
    <lineage>
        <taxon>Bacteria</taxon>
        <taxon>Bacillati</taxon>
        <taxon>Actinomycetota</taxon>
        <taxon>Actinomycetes</taxon>
        <taxon>Mycobacteriales</taxon>
        <taxon>Nocardiaceae</taxon>
        <taxon>Nocardia</taxon>
    </lineage>
</organism>
<sequence>MSDREQLRVIDRALWVDRGDGNLDALTTELPIWADEWAETIVQAVNERQALPLSHRQSMQAIRDRDEAQSRAAVLAEDLQDARDRIAELEAAQRSPLGGEIVQRPDAKNPTPALIEAAYIAQDDLSKPPERWAIEAAAEVIAAYIDAQDHTEVHVLGHPREAQS</sequence>
<keyword evidence="3" id="KW-1185">Reference proteome</keyword>
<dbReference type="AlphaFoldDB" id="A0A846YSY4"/>
<keyword evidence="1" id="KW-0175">Coiled coil</keyword>
<accession>A0A846YSY4</accession>
<protein>
    <submittedName>
        <fullName evidence="2">Uncharacterized protein</fullName>
    </submittedName>
</protein>
<dbReference type="RefSeq" id="WP_062979953.1">
    <property type="nucleotide sequence ID" value="NZ_JAAXOT010000022.1"/>
</dbReference>
<feature type="coiled-coil region" evidence="1">
    <location>
        <begin position="65"/>
        <end position="92"/>
    </location>
</feature>
<evidence type="ECO:0000313" key="3">
    <source>
        <dbReference type="Proteomes" id="UP000570678"/>
    </source>
</evidence>
<name>A0A846YSY4_9NOCA</name>
<reference evidence="2 3" key="1">
    <citation type="submission" date="2020-04" db="EMBL/GenBank/DDBJ databases">
        <title>MicrobeNet Type strains.</title>
        <authorList>
            <person name="Nicholson A.C."/>
        </authorList>
    </citation>
    <scope>NUCLEOTIDE SEQUENCE [LARGE SCALE GENOMIC DNA]</scope>
    <source>
        <strain evidence="2 3">JCM 3332</strain>
    </source>
</reference>
<evidence type="ECO:0000256" key="1">
    <source>
        <dbReference type="SAM" id="Coils"/>
    </source>
</evidence>
<proteinExistence type="predicted"/>
<gene>
    <name evidence="2" type="ORF">HGA15_30505</name>
</gene>